<name>A0A917FSD9_9BACL</name>
<keyword evidence="3" id="KW-1185">Reference proteome</keyword>
<dbReference type="Proteomes" id="UP000644756">
    <property type="component" value="Unassembled WGS sequence"/>
</dbReference>
<gene>
    <name evidence="2" type="ORF">GCM10010916_14190</name>
</gene>
<feature type="domain" description="CS" evidence="1">
    <location>
        <begin position="96"/>
        <end position="163"/>
    </location>
</feature>
<dbReference type="RefSeq" id="WP_188530366.1">
    <property type="nucleotide sequence ID" value="NZ_BMGR01000004.1"/>
</dbReference>
<evidence type="ECO:0000313" key="3">
    <source>
        <dbReference type="Proteomes" id="UP000644756"/>
    </source>
</evidence>
<dbReference type="EMBL" id="BMGR01000004">
    <property type="protein sequence ID" value="GGF98127.1"/>
    <property type="molecule type" value="Genomic_DNA"/>
</dbReference>
<organism evidence="2 3">
    <name type="scientific">Paenibacillus abyssi</name>
    <dbReference type="NCBI Taxonomy" id="1340531"/>
    <lineage>
        <taxon>Bacteria</taxon>
        <taxon>Bacillati</taxon>
        <taxon>Bacillota</taxon>
        <taxon>Bacilli</taxon>
        <taxon>Bacillales</taxon>
        <taxon>Paenibacillaceae</taxon>
        <taxon>Paenibacillus</taxon>
    </lineage>
</organism>
<accession>A0A917FSD9</accession>
<dbReference type="SUPFAM" id="SSF49764">
    <property type="entry name" value="HSP20-like chaperones"/>
    <property type="match status" value="1"/>
</dbReference>
<dbReference type="InterPro" id="IPR007052">
    <property type="entry name" value="CS_dom"/>
</dbReference>
<dbReference type="AlphaFoldDB" id="A0A917FSD9"/>
<reference evidence="2" key="1">
    <citation type="journal article" date="2014" name="Int. J. Syst. Evol. Microbiol.">
        <title>Complete genome sequence of Corynebacterium casei LMG S-19264T (=DSM 44701T), isolated from a smear-ripened cheese.</title>
        <authorList>
            <consortium name="US DOE Joint Genome Institute (JGI-PGF)"/>
            <person name="Walter F."/>
            <person name="Albersmeier A."/>
            <person name="Kalinowski J."/>
            <person name="Ruckert C."/>
        </authorList>
    </citation>
    <scope>NUCLEOTIDE SEQUENCE</scope>
    <source>
        <strain evidence="2">CGMCC 1.12987</strain>
    </source>
</reference>
<dbReference type="CDD" id="cd00298">
    <property type="entry name" value="ACD_sHsps_p23-like"/>
    <property type="match status" value="1"/>
</dbReference>
<evidence type="ECO:0000259" key="1">
    <source>
        <dbReference type="Pfam" id="PF04969"/>
    </source>
</evidence>
<dbReference type="Gene3D" id="2.60.40.790">
    <property type="match status" value="1"/>
</dbReference>
<comment type="caution">
    <text evidence="2">The sequence shown here is derived from an EMBL/GenBank/DDBJ whole genome shotgun (WGS) entry which is preliminary data.</text>
</comment>
<sequence>MDNQQQPMFDWDEFGKYMRKQFPFIADQPWLEITGTGKNKEPQHAMIDWDEFGKYMKKQIPFMDHNSSWLGISGQNSSSSPSFNPFAPAGLDYEMFETHRSIYIQCQIPKNISPNDLKFYAAKRKLKIEYSGITEEIQLKYDVNPNRSTARIKDGILEIRMPKLSENQPFQEISIRE</sequence>
<proteinExistence type="predicted"/>
<protein>
    <recommendedName>
        <fullName evidence="1">CS domain-containing protein</fullName>
    </recommendedName>
</protein>
<dbReference type="InterPro" id="IPR008978">
    <property type="entry name" value="HSP20-like_chaperone"/>
</dbReference>
<reference evidence="2" key="2">
    <citation type="submission" date="2020-09" db="EMBL/GenBank/DDBJ databases">
        <authorList>
            <person name="Sun Q."/>
            <person name="Zhou Y."/>
        </authorList>
    </citation>
    <scope>NUCLEOTIDE SEQUENCE</scope>
    <source>
        <strain evidence="2">CGMCC 1.12987</strain>
    </source>
</reference>
<dbReference type="Pfam" id="PF04969">
    <property type="entry name" value="CS"/>
    <property type="match status" value="1"/>
</dbReference>
<evidence type="ECO:0000313" key="2">
    <source>
        <dbReference type="EMBL" id="GGF98127.1"/>
    </source>
</evidence>